<name>A0A0F9L0X9_9ZZZZ</name>
<organism evidence="2">
    <name type="scientific">marine sediment metagenome</name>
    <dbReference type="NCBI Taxonomy" id="412755"/>
    <lineage>
        <taxon>unclassified sequences</taxon>
        <taxon>metagenomes</taxon>
        <taxon>ecological metagenomes</taxon>
    </lineage>
</organism>
<keyword evidence="1" id="KW-1133">Transmembrane helix</keyword>
<feature type="transmembrane region" description="Helical" evidence="1">
    <location>
        <begin position="12"/>
        <end position="30"/>
    </location>
</feature>
<keyword evidence="1" id="KW-0472">Membrane</keyword>
<protein>
    <submittedName>
        <fullName evidence="2">Uncharacterized protein</fullName>
    </submittedName>
</protein>
<dbReference type="AlphaFoldDB" id="A0A0F9L0X9"/>
<dbReference type="InterPro" id="IPR006311">
    <property type="entry name" value="TAT_signal"/>
</dbReference>
<comment type="caution">
    <text evidence="2">The sequence shown here is derived from an EMBL/GenBank/DDBJ whole genome shotgun (WGS) entry which is preliminary data.</text>
</comment>
<evidence type="ECO:0000256" key="1">
    <source>
        <dbReference type="SAM" id="Phobius"/>
    </source>
</evidence>
<reference evidence="2" key="1">
    <citation type="journal article" date="2015" name="Nature">
        <title>Complex archaea that bridge the gap between prokaryotes and eukaryotes.</title>
        <authorList>
            <person name="Spang A."/>
            <person name="Saw J.H."/>
            <person name="Jorgensen S.L."/>
            <person name="Zaremba-Niedzwiedzka K."/>
            <person name="Martijn J."/>
            <person name="Lind A.E."/>
            <person name="van Eijk R."/>
            <person name="Schleper C."/>
            <person name="Guy L."/>
            <person name="Ettema T.J."/>
        </authorList>
    </citation>
    <scope>NUCLEOTIDE SEQUENCE</scope>
</reference>
<dbReference type="PROSITE" id="PS51318">
    <property type="entry name" value="TAT"/>
    <property type="match status" value="1"/>
</dbReference>
<proteinExistence type="predicted"/>
<dbReference type="EMBL" id="LAZR01008146">
    <property type="protein sequence ID" value="KKM80646.1"/>
    <property type="molecule type" value="Genomic_DNA"/>
</dbReference>
<sequence length="90" mass="9847">MTQQTRRQFFKTLAAIAIAGTVAVVTPAVVRDKQYRVGYDVAIGPSGTACFYFQGRDGSLIMGVPSKCVTIGRRSGYIVTPYENQNPKTR</sequence>
<accession>A0A0F9L0X9</accession>
<evidence type="ECO:0000313" key="2">
    <source>
        <dbReference type="EMBL" id="KKM80646.1"/>
    </source>
</evidence>
<gene>
    <name evidence="2" type="ORF">LCGC14_1337690</name>
</gene>
<keyword evidence="1" id="KW-0812">Transmembrane</keyword>